<proteinExistence type="predicted"/>
<dbReference type="WBParaSite" id="ES5_v2.g10146.t1">
    <property type="protein sequence ID" value="ES5_v2.g10146.t1"/>
    <property type="gene ID" value="ES5_v2.g10146"/>
</dbReference>
<sequence length="308" mass="36537">MIKNDESEECIELCQNEHKCSPIKYIPEDLNSNIVQEPDFELFEENVCGKKAQRLIVFDSKNPNYGYIYGYCEKDNIYVCKRCRDKKLKYVSAKMLQDENGQNFVELSKAEHVCEPLEYSAYIQASNRQIVMAPNFQVIKRKLNFKNHQKLVVFTNDEKSECFEYGWNEGRKYFLCYSCKKPHKAFVYAKLFKNDKNEECVELSPNQHKCTPIKFIPEDISPKIVKEPDFKLWENIFHKRKIQKLTIFDPNNKNFGYVYSYNAEKKNYICWPCKSEKRYVTAVVKQDENGQNYVELCKNEHACKLQKV</sequence>
<accession>A0AC34EZF8</accession>
<dbReference type="Proteomes" id="UP000887579">
    <property type="component" value="Unplaced"/>
</dbReference>
<evidence type="ECO:0000313" key="1">
    <source>
        <dbReference type="Proteomes" id="UP000887579"/>
    </source>
</evidence>
<name>A0AC34EZF8_9BILA</name>
<organism evidence="1 2">
    <name type="scientific">Panagrolaimus sp. ES5</name>
    <dbReference type="NCBI Taxonomy" id="591445"/>
    <lineage>
        <taxon>Eukaryota</taxon>
        <taxon>Metazoa</taxon>
        <taxon>Ecdysozoa</taxon>
        <taxon>Nematoda</taxon>
        <taxon>Chromadorea</taxon>
        <taxon>Rhabditida</taxon>
        <taxon>Tylenchina</taxon>
        <taxon>Panagrolaimomorpha</taxon>
        <taxon>Panagrolaimoidea</taxon>
        <taxon>Panagrolaimidae</taxon>
        <taxon>Panagrolaimus</taxon>
    </lineage>
</organism>
<reference evidence="2" key="1">
    <citation type="submission" date="2022-11" db="UniProtKB">
        <authorList>
            <consortium name="WormBaseParasite"/>
        </authorList>
    </citation>
    <scope>IDENTIFICATION</scope>
</reference>
<protein>
    <submittedName>
        <fullName evidence="2">Uncharacterized protein</fullName>
    </submittedName>
</protein>
<evidence type="ECO:0000313" key="2">
    <source>
        <dbReference type="WBParaSite" id="ES5_v2.g10146.t1"/>
    </source>
</evidence>